<name>D5ACU0_PICSI</name>
<sequence length="85" mass="9608">MCCGMKIIFYLMSCSNLSTISATPLSGAQSQFLWCLLHTMLILQHIELVCIWISLGAFPRRLQADRLVLLRLLLIEVGVPDFVLQ</sequence>
<feature type="transmembrane region" description="Helical" evidence="1">
    <location>
        <begin position="31"/>
        <end position="55"/>
    </location>
</feature>
<accession>D5ACU0</accession>
<protein>
    <submittedName>
        <fullName evidence="2">Uncharacterized protein</fullName>
    </submittedName>
</protein>
<keyword evidence="1" id="KW-0812">Transmembrane</keyword>
<feature type="transmembrane region" description="Helical" evidence="1">
    <location>
        <begin position="7"/>
        <end position="25"/>
    </location>
</feature>
<keyword evidence="1" id="KW-0472">Membrane</keyword>
<evidence type="ECO:0000256" key="1">
    <source>
        <dbReference type="SAM" id="Phobius"/>
    </source>
</evidence>
<evidence type="ECO:0000313" key="2">
    <source>
        <dbReference type="EMBL" id="ADE77359.1"/>
    </source>
</evidence>
<reference evidence="2" key="1">
    <citation type="submission" date="2010-04" db="EMBL/GenBank/DDBJ databases">
        <authorList>
            <person name="Reid K.E."/>
            <person name="Liao N."/>
            <person name="Chan S."/>
            <person name="Docking R."/>
            <person name="Taylor G."/>
            <person name="Moore R."/>
            <person name="Mayo M."/>
            <person name="Munro S."/>
            <person name="King J."/>
            <person name="Yanchuk A."/>
            <person name="Holt R."/>
            <person name="Jones S."/>
            <person name="Marra M."/>
            <person name="Ritland C.E."/>
            <person name="Ritland K."/>
            <person name="Bohlmann J."/>
        </authorList>
    </citation>
    <scope>NUCLEOTIDE SEQUENCE</scope>
    <source>
        <tissue evidence="2">Bud</tissue>
    </source>
</reference>
<dbReference type="EMBL" id="BT124082">
    <property type="protein sequence ID" value="ADE77359.1"/>
    <property type="molecule type" value="mRNA"/>
</dbReference>
<dbReference type="AlphaFoldDB" id="D5ACU0"/>
<proteinExistence type="evidence at transcript level"/>
<organism evidence="2">
    <name type="scientific">Picea sitchensis</name>
    <name type="common">Sitka spruce</name>
    <name type="synonym">Pinus sitchensis</name>
    <dbReference type="NCBI Taxonomy" id="3332"/>
    <lineage>
        <taxon>Eukaryota</taxon>
        <taxon>Viridiplantae</taxon>
        <taxon>Streptophyta</taxon>
        <taxon>Embryophyta</taxon>
        <taxon>Tracheophyta</taxon>
        <taxon>Spermatophyta</taxon>
        <taxon>Pinopsida</taxon>
        <taxon>Pinidae</taxon>
        <taxon>Conifers I</taxon>
        <taxon>Pinales</taxon>
        <taxon>Pinaceae</taxon>
        <taxon>Picea</taxon>
    </lineage>
</organism>
<keyword evidence="1" id="KW-1133">Transmembrane helix</keyword>